<name>A0AAD8YX01_9TELE</name>
<dbReference type="InterPro" id="IPR021780">
    <property type="entry name" value="Nuc_recep-AF1"/>
</dbReference>
<evidence type="ECO:0000259" key="2">
    <source>
        <dbReference type="Pfam" id="PF11825"/>
    </source>
</evidence>
<feature type="compositionally biased region" description="Low complexity" evidence="1">
    <location>
        <begin position="84"/>
        <end position="104"/>
    </location>
</feature>
<dbReference type="AlphaFoldDB" id="A0AAD8YX01"/>
<evidence type="ECO:0000313" key="3">
    <source>
        <dbReference type="EMBL" id="KAK1787451.1"/>
    </source>
</evidence>
<gene>
    <name evidence="3" type="ORF">P4O66_002930</name>
</gene>
<dbReference type="Proteomes" id="UP001239994">
    <property type="component" value="Unassembled WGS sequence"/>
</dbReference>
<comment type="caution">
    <text evidence="3">The sequence shown here is derived from an EMBL/GenBank/DDBJ whole genome shotgun (WGS) entry which is preliminary data.</text>
</comment>
<dbReference type="Pfam" id="PF11825">
    <property type="entry name" value="Nuc_recep-AF1"/>
    <property type="match status" value="1"/>
</dbReference>
<accession>A0AAD8YX01</accession>
<keyword evidence="4" id="KW-1185">Reference proteome</keyword>
<dbReference type="EMBL" id="JAROKS010000023">
    <property type="protein sequence ID" value="KAK1787451.1"/>
    <property type="molecule type" value="Genomic_DNA"/>
</dbReference>
<proteinExistence type="predicted"/>
<feature type="region of interest" description="Disordered" evidence="1">
    <location>
        <begin position="66"/>
        <end position="105"/>
    </location>
</feature>
<reference evidence="3" key="1">
    <citation type="submission" date="2023-03" db="EMBL/GenBank/DDBJ databases">
        <title>Electrophorus voltai genome.</title>
        <authorList>
            <person name="Bian C."/>
        </authorList>
    </citation>
    <scope>NUCLEOTIDE SEQUENCE</scope>
    <source>
        <strain evidence="3">CB-2022</strain>
        <tissue evidence="3">Muscle</tissue>
    </source>
</reference>
<feature type="domain" description="Nuclear/hormone receptor activator site AF-1" evidence="2">
    <location>
        <begin position="73"/>
        <end position="146"/>
    </location>
</feature>
<evidence type="ECO:0000313" key="4">
    <source>
        <dbReference type="Proteomes" id="UP001239994"/>
    </source>
</evidence>
<protein>
    <recommendedName>
        <fullName evidence="2">Nuclear/hormone receptor activator site AF-1 domain-containing protein</fullName>
    </recommendedName>
</protein>
<sequence>MRERVGVNLTTSSSDLPSLAAFLPVVLAVSLALGGWKGYIKILITDAAFSSCGCALLTRLFPPTDASGQVPSPLSSPASHRAMHPPLLSPSSIGPSGSLHSPIGTLSSPMNGLGSPFSVISSSMAPHSMASPGMGYGPSVSPQVCSTGELYLPTVISGRHRHPAPGPRTFTLPESLLEATSQNKICLAVSSLHSPSRHRPAGSHHLRDPAHAEEMWARYG</sequence>
<evidence type="ECO:0000256" key="1">
    <source>
        <dbReference type="SAM" id="MobiDB-lite"/>
    </source>
</evidence>
<feature type="compositionally biased region" description="Polar residues" evidence="1">
    <location>
        <begin position="66"/>
        <end position="78"/>
    </location>
</feature>
<organism evidence="3 4">
    <name type="scientific">Electrophorus voltai</name>
    <dbReference type="NCBI Taxonomy" id="2609070"/>
    <lineage>
        <taxon>Eukaryota</taxon>
        <taxon>Metazoa</taxon>
        <taxon>Chordata</taxon>
        <taxon>Craniata</taxon>
        <taxon>Vertebrata</taxon>
        <taxon>Euteleostomi</taxon>
        <taxon>Actinopterygii</taxon>
        <taxon>Neopterygii</taxon>
        <taxon>Teleostei</taxon>
        <taxon>Ostariophysi</taxon>
        <taxon>Gymnotiformes</taxon>
        <taxon>Gymnotoidei</taxon>
        <taxon>Gymnotidae</taxon>
        <taxon>Electrophorus</taxon>
    </lineage>
</organism>